<sequence length="96" mass="10588">MMHVVVIEEDKEKDTCMRRGEELSKDELDEVLKGFNGAKRIRGCNLDLVCAIVEAEDTREAIKQALQQALSRNEEGSSNSKGYEGPPKGKVAPPPC</sequence>
<protein>
    <submittedName>
        <fullName evidence="2">Uncharacterized protein</fullName>
    </submittedName>
</protein>
<gene>
    <name evidence="2" type="ORF">HAX54_041710</name>
</gene>
<feature type="region of interest" description="Disordered" evidence="1">
    <location>
        <begin position="67"/>
        <end position="96"/>
    </location>
</feature>
<comment type="caution">
    <text evidence="2">The sequence shown here is derived from an EMBL/GenBank/DDBJ whole genome shotgun (WGS) entry which is preliminary data.</text>
</comment>
<accession>A0ABS8VZV9</accession>
<dbReference type="Proteomes" id="UP000823775">
    <property type="component" value="Unassembled WGS sequence"/>
</dbReference>
<name>A0ABS8VZV9_DATST</name>
<proteinExistence type="predicted"/>
<feature type="compositionally biased region" description="Polar residues" evidence="1">
    <location>
        <begin position="67"/>
        <end position="81"/>
    </location>
</feature>
<keyword evidence="3" id="KW-1185">Reference proteome</keyword>
<evidence type="ECO:0000313" key="3">
    <source>
        <dbReference type="Proteomes" id="UP000823775"/>
    </source>
</evidence>
<dbReference type="EMBL" id="JACEIK010006038">
    <property type="protein sequence ID" value="MCE2054960.1"/>
    <property type="molecule type" value="Genomic_DNA"/>
</dbReference>
<evidence type="ECO:0000313" key="2">
    <source>
        <dbReference type="EMBL" id="MCE2054960.1"/>
    </source>
</evidence>
<organism evidence="2 3">
    <name type="scientific">Datura stramonium</name>
    <name type="common">Jimsonweed</name>
    <name type="synonym">Common thornapple</name>
    <dbReference type="NCBI Taxonomy" id="4076"/>
    <lineage>
        <taxon>Eukaryota</taxon>
        <taxon>Viridiplantae</taxon>
        <taxon>Streptophyta</taxon>
        <taxon>Embryophyta</taxon>
        <taxon>Tracheophyta</taxon>
        <taxon>Spermatophyta</taxon>
        <taxon>Magnoliopsida</taxon>
        <taxon>eudicotyledons</taxon>
        <taxon>Gunneridae</taxon>
        <taxon>Pentapetalae</taxon>
        <taxon>asterids</taxon>
        <taxon>lamiids</taxon>
        <taxon>Solanales</taxon>
        <taxon>Solanaceae</taxon>
        <taxon>Solanoideae</taxon>
        <taxon>Datureae</taxon>
        <taxon>Datura</taxon>
    </lineage>
</organism>
<evidence type="ECO:0000256" key="1">
    <source>
        <dbReference type="SAM" id="MobiDB-lite"/>
    </source>
</evidence>
<reference evidence="2 3" key="1">
    <citation type="journal article" date="2021" name="BMC Genomics">
        <title>Datura genome reveals duplications of psychoactive alkaloid biosynthetic genes and high mutation rate following tissue culture.</title>
        <authorList>
            <person name="Rajewski A."/>
            <person name="Carter-House D."/>
            <person name="Stajich J."/>
            <person name="Litt A."/>
        </authorList>
    </citation>
    <scope>NUCLEOTIDE SEQUENCE [LARGE SCALE GENOMIC DNA]</scope>
    <source>
        <strain evidence="2">AR-01</strain>
    </source>
</reference>